<dbReference type="Pfam" id="PF01565">
    <property type="entry name" value="FAD_binding_4"/>
    <property type="match status" value="1"/>
</dbReference>
<dbReference type="InterPro" id="IPR036318">
    <property type="entry name" value="FAD-bd_PCMH-like_sf"/>
</dbReference>
<feature type="chain" id="PRO_5041961201" description="FAD-binding PCMH-type domain-containing protein" evidence="5">
    <location>
        <begin position="20"/>
        <end position="427"/>
    </location>
</feature>
<keyword evidence="2" id="KW-0285">Flavoprotein</keyword>
<sequence length="427" mass="45005">MTKPLQVVLFLVAALRVASGPCPTISASLSADANVYYPNSTEYTLAIERWLVSSIQQPQCVVEPSSEILPQLILRDVALTLSFQLETVHATKTPFAVKSGGHTSNVGFSSTTGVHISLAQFNYTKLDVSTGTVAIGGGTNWISVYTTLDGTGFNVVGGRNPAVGVGGFTLGGGYSWKTNAHGLALDNLVQISIVLPDGTATTASAISNQDLFFALKGGFNNFGVITEFTFRAMPQDLVFGGFNNFGVVTEITFRAIPQDLVFGGHLVFDVAQLAAVNAAVVAFEQNNTDTRAAVVHGITGPPAGNGTFAAPVPGVQLFYDGPVLPEGRFSDFFAIPMLTTTWAGPITFLEWSGTDGGVSGLRGYFHAFSTLPHTTEFLQDVTDEVSLFGAMLGNTSAVYLSVAIEPFLSTALSNNDATFRSSAYPPV</sequence>
<dbReference type="EMBL" id="JARKIB010000004">
    <property type="protein sequence ID" value="KAJ7780909.1"/>
    <property type="molecule type" value="Genomic_DNA"/>
</dbReference>
<dbReference type="InterPro" id="IPR006094">
    <property type="entry name" value="Oxid_FAD_bind_N"/>
</dbReference>
<accession>A0AAD7K943</accession>
<keyword evidence="3" id="KW-0274">FAD</keyword>
<dbReference type="InterPro" id="IPR016169">
    <property type="entry name" value="FAD-bd_PCMH_sub2"/>
</dbReference>
<dbReference type="Gene3D" id="3.30.465.10">
    <property type="match status" value="2"/>
</dbReference>
<keyword evidence="4" id="KW-0560">Oxidoreductase</keyword>
<comment type="similarity">
    <text evidence="1">Belongs to the oxygen-dependent FAD-linked oxidoreductase family.</text>
</comment>
<dbReference type="SUPFAM" id="SSF56176">
    <property type="entry name" value="FAD-binding/transporter-associated domain-like"/>
    <property type="match status" value="1"/>
</dbReference>
<dbReference type="Proteomes" id="UP001215598">
    <property type="component" value="Unassembled WGS sequence"/>
</dbReference>
<evidence type="ECO:0000256" key="5">
    <source>
        <dbReference type="SAM" id="SignalP"/>
    </source>
</evidence>
<dbReference type="GO" id="GO:0071949">
    <property type="term" value="F:FAD binding"/>
    <property type="evidence" value="ECO:0007669"/>
    <property type="project" value="InterPro"/>
</dbReference>
<dbReference type="InterPro" id="IPR050416">
    <property type="entry name" value="FAD-linked_Oxidoreductase"/>
</dbReference>
<dbReference type="GO" id="GO:0016491">
    <property type="term" value="F:oxidoreductase activity"/>
    <property type="evidence" value="ECO:0007669"/>
    <property type="project" value="UniProtKB-KW"/>
</dbReference>
<protein>
    <recommendedName>
        <fullName evidence="6">FAD-binding PCMH-type domain-containing protein</fullName>
    </recommendedName>
</protein>
<dbReference type="Gene3D" id="3.40.462.20">
    <property type="match status" value="1"/>
</dbReference>
<evidence type="ECO:0000256" key="4">
    <source>
        <dbReference type="ARBA" id="ARBA00023002"/>
    </source>
</evidence>
<comment type="caution">
    <text evidence="7">The sequence shown here is derived from an EMBL/GenBank/DDBJ whole genome shotgun (WGS) entry which is preliminary data.</text>
</comment>
<feature type="domain" description="FAD-binding PCMH-type" evidence="6">
    <location>
        <begin position="54"/>
        <end position="235"/>
    </location>
</feature>
<evidence type="ECO:0000259" key="6">
    <source>
        <dbReference type="PROSITE" id="PS51387"/>
    </source>
</evidence>
<dbReference type="PROSITE" id="PS51387">
    <property type="entry name" value="FAD_PCMH"/>
    <property type="match status" value="1"/>
</dbReference>
<reference evidence="7" key="1">
    <citation type="submission" date="2023-03" db="EMBL/GenBank/DDBJ databases">
        <title>Massive genome expansion in bonnet fungi (Mycena s.s.) driven by repeated elements and novel gene families across ecological guilds.</title>
        <authorList>
            <consortium name="Lawrence Berkeley National Laboratory"/>
            <person name="Harder C.B."/>
            <person name="Miyauchi S."/>
            <person name="Viragh M."/>
            <person name="Kuo A."/>
            <person name="Thoen E."/>
            <person name="Andreopoulos B."/>
            <person name="Lu D."/>
            <person name="Skrede I."/>
            <person name="Drula E."/>
            <person name="Henrissat B."/>
            <person name="Morin E."/>
            <person name="Kohler A."/>
            <person name="Barry K."/>
            <person name="LaButti K."/>
            <person name="Morin E."/>
            <person name="Salamov A."/>
            <person name="Lipzen A."/>
            <person name="Mereny Z."/>
            <person name="Hegedus B."/>
            <person name="Baldrian P."/>
            <person name="Stursova M."/>
            <person name="Weitz H."/>
            <person name="Taylor A."/>
            <person name="Grigoriev I.V."/>
            <person name="Nagy L.G."/>
            <person name="Martin F."/>
            <person name="Kauserud H."/>
        </authorList>
    </citation>
    <scope>NUCLEOTIDE SEQUENCE</scope>
    <source>
        <strain evidence="7">CBHHK182m</strain>
    </source>
</reference>
<dbReference type="AlphaFoldDB" id="A0AAD7K943"/>
<name>A0AAD7K943_9AGAR</name>
<proteinExistence type="inferred from homology"/>
<gene>
    <name evidence="7" type="ORF">B0H16DRAFT_1447486</name>
</gene>
<evidence type="ECO:0000256" key="3">
    <source>
        <dbReference type="ARBA" id="ARBA00022827"/>
    </source>
</evidence>
<dbReference type="PANTHER" id="PTHR42973:SF13">
    <property type="entry name" value="FAD-BINDING PCMH-TYPE DOMAIN-CONTAINING PROTEIN"/>
    <property type="match status" value="1"/>
</dbReference>
<feature type="signal peptide" evidence="5">
    <location>
        <begin position="1"/>
        <end position="19"/>
    </location>
</feature>
<evidence type="ECO:0000313" key="7">
    <source>
        <dbReference type="EMBL" id="KAJ7780909.1"/>
    </source>
</evidence>
<dbReference type="InterPro" id="IPR016166">
    <property type="entry name" value="FAD-bd_PCMH"/>
</dbReference>
<evidence type="ECO:0000256" key="1">
    <source>
        <dbReference type="ARBA" id="ARBA00005466"/>
    </source>
</evidence>
<keyword evidence="5" id="KW-0732">Signal</keyword>
<evidence type="ECO:0000313" key="8">
    <source>
        <dbReference type="Proteomes" id="UP001215598"/>
    </source>
</evidence>
<evidence type="ECO:0000256" key="2">
    <source>
        <dbReference type="ARBA" id="ARBA00022630"/>
    </source>
</evidence>
<keyword evidence="8" id="KW-1185">Reference proteome</keyword>
<dbReference type="PANTHER" id="PTHR42973">
    <property type="entry name" value="BINDING OXIDOREDUCTASE, PUTATIVE (AFU_ORTHOLOGUE AFUA_1G17690)-RELATED"/>
    <property type="match status" value="1"/>
</dbReference>
<organism evidence="7 8">
    <name type="scientific">Mycena metata</name>
    <dbReference type="NCBI Taxonomy" id="1033252"/>
    <lineage>
        <taxon>Eukaryota</taxon>
        <taxon>Fungi</taxon>
        <taxon>Dikarya</taxon>
        <taxon>Basidiomycota</taxon>
        <taxon>Agaricomycotina</taxon>
        <taxon>Agaricomycetes</taxon>
        <taxon>Agaricomycetidae</taxon>
        <taxon>Agaricales</taxon>
        <taxon>Marasmiineae</taxon>
        <taxon>Mycenaceae</taxon>
        <taxon>Mycena</taxon>
    </lineage>
</organism>